<dbReference type="Gene3D" id="3.90.180.10">
    <property type="entry name" value="Medium-chain alcohol dehydrogenases, catalytic domain"/>
    <property type="match status" value="1"/>
</dbReference>
<dbReference type="SUPFAM" id="SSF50129">
    <property type="entry name" value="GroES-like"/>
    <property type="match status" value="1"/>
</dbReference>
<gene>
    <name evidence="2" type="ORF">SVIM_LOCUS224112</name>
</gene>
<evidence type="ECO:0000259" key="1">
    <source>
        <dbReference type="Pfam" id="PF08240"/>
    </source>
</evidence>
<organism evidence="2">
    <name type="scientific">Salix viminalis</name>
    <name type="common">Common osier</name>
    <name type="synonym">Basket willow</name>
    <dbReference type="NCBI Taxonomy" id="40686"/>
    <lineage>
        <taxon>Eukaryota</taxon>
        <taxon>Viridiplantae</taxon>
        <taxon>Streptophyta</taxon>
        <taxon>Embryophyta</taxon>
        <taxon>Tracheophyta</taxon>
        <taxon>Spermatophyta</taxon>
        <taxon>Magnoliopsida</taxon>
        <taxon>eudicotyledons</taxon>
        <taxon>Gunneridae</taxon>
        <taxon>Pentapetalae</taxon>
        <taxon>rosids</taxon>
        <taxon>fabids</taxon>
        <taxon>Malpighiales</taxon>
        <taxon>Salicaceae</taxon>
        <taxon>Saliceae</taxon>
        <taxon>Salix</taxon>
    </lineage>
</organism>
<accession>A0A6N2LI86</accession>
<dbReference type="AlphaFoldDB" id="A0A6N2LI86"/>
<sequence length="70" mass="7893">MKRLSWEEMQKKRAQGLCFNCEEKFTPGHRCKGPQLLLLEACGVCHSDLHVIKDEIPFPSPCAIGHEITG</sequence>
<protein>
    <recommendedName>
        <fullName evidence="1">Alcohol dehydrogenase-like N-terminal domain-containing protein</fullName>
    </recommendedName>
</protein>
<dbReference type="EMBL" id="CAADRP010001534">
    <property type="protein sequence ID" value="VFU39844.1"/>
    <property type="molecule type" value="Genomic_DNA"/>
</dbReference>
<name>A0A6N2LI86_SALVM</name>
<dbReference type="Pfam" id="PF08240">
    <property type="entry name" value="ADH_N"/>
    <property type="match status" value="1"/>
</dbReference>
<proteinExistence type="predicted"/>
<reference evidence="2" key="1">
    <citation type="submission" date="2019-03" db="EMBL/GenBank/DDBJ databases">
        <authorList>
            <person name="Mank J."/>
            <person name="Almeida P."/>
        </authorList>
    </citation>
    <scope>NUCLEOTIDE SEQUENCE</scope>
    <source>
        <strain evidence="2">78183</strain>
    </source>
</reference>
<evidence type="ECO:0000313" key="2">
    <source>
        <dbReference type="EMBL" id="VFU39844.1"/>
    </source>
</evidence>
<dbReference type="InterPro" id="IPR011032">
    <property type="entry name" value="GroES-like_sf"/>
</dbReference>
<dbReference type="InterPro" id="IPR013154">
    <property type="entry name" value="ADH-like_N"/>
</dbReference>
<feature type="domain" description="Alcohol dehydrogenase-like N-terminal" evidence="1">
    <location>
        <begin position="38"/>
        <end position="70"/>
    </location>
</feature>